<dbReference type="OrthoDB" id="9807064at2"/>
<proteinExistence type="predicted"/>
<dbReference type="EC" id="6.3.4.15" evidence="3"/>
<dbReference type="InterPro" id="IPR004408">
    <property type="entry name" value="Biotin_CoA_COase_ligase"/>
</dbReference>
<evidence type="ECO:0000313" key="3">
    <source>
        <dbReference type="EMBL" id="NBI77744.1"/>
    </source>
</evidence>
<comment type="caution">
    <text evidence="3">The sequence shown here is derived from an EMBL/GenBank/DDBJ whole genome shotgun (WGS) entry which is preliminary data.</text>
</comment>
<dbReference type="EMBL" id="QXWZ01000003">
    <property type="protein sequence ID" value="NBI77744.1"/>
    <property type="molecule type" value="Genomic_DNA"/>
</dbReference>
<dbReference type="GO" id="GO:0009249">
    <property type="term" value="P:protein lipoylation"/>
    <property type="evidence" value="ECO:0007669"/>
    <property type="project" value="UniProtKB-ARBA"/>
</dbReference>
<accession>A0A845RD42</accession>
<feature type="domain" description="BPL/LPL catalytic" evidence="2">
    <location>
        <begin position="5"/>
        <end position="193"/>
    </location>
</feature>
<dbReference type="PANTHER" id="PTHR12835">
    <property type="entry name" value="BIOTIN PROTEIN LIGASE"/>
    <property type="match status" value="1"/>
</dbReference>
<dbReference type="NCBIfam" id="TIGR00121">
    <property type="entry name" value="birA_ligase"/>
    <property type="match status" value="1"/>
</dbReference>
<dbReference type="InterPro" id="IPR045864">
    <property type="entry name" value="aa-tRNA-synth_II/BPL/LPL"/>
</dbReference>
<keyword evidence="1 3" id="KW-0436">Ligase</keyword>
<evidence type="ECO:0000256" key="1">
    <source>
        <dbReference type="ARBA" id="ARBA00022598"/>
    </source>
</evidence>
<protein>
    <submittedName>
        <fullName evidence="3">Biotin--[acetyl-CoA-carboxylase] ligase</fullName>
        <ecNumber evidence="3">6.3.4.15</ecNumber>
    </submittedName>
</protein>
<dbReference type="Gene3D" id="2.30.30.100">
    <property type="match status" value="1"/>
</dbReference>
<organism evidence="3 4">
    <name type="scientific">Anaerotruncus colihominis</name>
    <dbReference type="NCBI Taxonomy" id="169435"/>
    <lineage>
        <taxon>Bacteria</taxon>
        <taxon>Bacillati</taxon>
        <taxon>Bacillota</taxon>
        <taxon>Clostridia</taxon>
        <taxon>Eubacteriales</taxon>
        <taxon>Oscillospiraceae</taxon>
        <taxon>Anaerotruncus</taxon>
    </lineage>
</organism>
<dbReference type="Pfam" id="PF03099">
    <property type="entry name" value="BPL_LplA_LipB"/>
    <property type="match status" value="1"/>
</dbReference>
<dbReference type="CDD" id="cd16442">
    <property type="entry name" value="BPL"/>
    <property type="match status" value="1"/>
</dbReference>
<dbReference type="SUPFAM" id="SSF55681">
    <property type="entry name" value="Class II aaRS and biotin synthetases"/>
    <property type="match status" value="1"/>
</dbReference>
<evidence type="ECO:0000313" key="4">
    <source>
        <dbReference type="Proteomes" id="UP000446348"/>
    </source>
</evidence>
<evidence type="ECO:0000259" key="2">
    <source>
        <dbReference type="PROSITE" id="PS51733"/>
    </source>
</evidence>
<dbReference type="GO" id="GO:0016740">
    <property type="term" value="F:transferase activity"/>
    <property type="evidence" value="ECO:0007669"/>
    <property type="project" value="UniProtKB-ARBA"/>
</dbReference>
<dbReference type="PANTHER" id="PTHR12835:SF5">
    <property type="entry name" value="BIOTIN--PROTEIN LIGASE"/>
    <property type="match status" value="1"/>
</dbReference>
<dbReference type="AlphaFoldDB" id="A0A845RD42"/>
<dbReference type="GO" id="GO:0005737">
    <property type="term" value="C:cytoplasm"/>
    <property type="evidence" value="ECO:0007669"/>
    <property type="project" value="TreeGrafter"/>
</dbReference>
<gene>
    <name evidence="3" type="ORF">D3Z39_02460</name>
</gene>
<dbReference type="Proteomes" id="UP000446348">
    <property type="component" value="Unassembled WGS sequence"/>
</dbReference>
<dbReference type="Gene3D" id="3.30.930.10">
    <property type="entry name" value="Bira Bifunctional Protein, Domain 2"/>
    <property type="match status" value="1"/>
</dbReference>
<dbReference type="PROSITE" id="PS51733">
    <property type="entry name" value="BPL_LPL_CATALYTIC"/>
    <property type="match status" value="1"/>
</dbReference>
<name>A0A845RD42_9FIRM</name>
<dbReference type="InterPro" id="IPR004143">
    <property type="entry name" value="BPL_LPL_catalytic"/>
</dbReference>
<reference evidence="3 4" key="1">
    <citation type="submission" date="2018-08" db="EMBL/GenBank/DDBJ databases">
        <title>Murine metabolic-syndrome-specific gut microbial biobank.</title>
        <authorList>
            <person name="Liu C."/>
        </authorList>
    </citation>
    <scope>NUCLEOTIDE SEQUENCE [LARGE SCALE GENOMIC DNA]</scope>
    <source>
        <strain evidence="3 4">X69</strain>
    </source>
</reference>
<sequence>MEQMGTAKQVTGTWGAPIYFYESLGSTNDEAKRLAHMGAPHGTTVTARCQTAGKGRLGRSFYSPADAGMYVSVVLRPQMPAEQSLLITSAAAVAAARAIERVSGVSVKIKWVNDLYFTGKKLCGILSEASLGADGHPEFVVVGIGVNLTRESFPPELQETTTSILESGGRPVTPWVLLEETVGELLHVCAQLEERAFLSEYRARSCVLGKQVRLIGGGHDRVVYALAIDDNAHLVVQSLEGERFIVGSGEISIRGDWR</sequence>
<dbReference type="GO" id="GO:0004077">
    <property type="term" value="F:biotin--[biotin carboxyl-carrier protein] ligase activity"/>
    <property type="evidence" value="ECO:0007669"/>
    <property type="project" value="UniProtKB-EC"/>
</dbReference>